<dbReference type="EMBL" id="AZRA01000119">
    <property type="protein sequence ID" value="KDB50687.1"/>
    <property type="molecule type" value="Genomic_DNA"/>
</dbReference>
<reference evidence="1 2" key="1">
    <citation type="journal article" date="2014" name="FEMS Microbiol. Ecol.">
        <title>Sphaerotilus natans encrusted with nanoball-shaped Fe(III) oxide minerals formed by nitrate-reducing mixotrophic Fe(II) oxidation.</title>
        <authorList>
            <person name="Park S."/>
            <person name="Kim D.H."/>
            <person name="Lee J.H."/>
            <person name="Hur H.G."/>
        </authorList>
    </citation>
    <scope>NUCLEOTIDE SEQUENCE [LARGE SCALE GENOMIC DNA]</scope>
    <source>
        <strain evidence="1 2">DSM 6575</strain>
    </source>
</reference>
<accession>A0A059KGS9</accession>
<gene>
    <name evidence="1" type="ORF">X805_37260</name>
</gene>
<dbReference type="Proteomes" id="UP000026714">
    <property type="component" value="Unassembled WGS sequence"/>
</dbReference>
<sequence length="46" mass="4983">MASCLKRGTSRGRRPAMHILMHLGLEMKKAPSAPFSFAVGDGLARQ</sequence>
<dbReference type="AlphaFoldDB" id="A0A059KGS9"/>
<organism evidence="1 2">
    <name type="scientific">Sphaerotilus natans subsp. natans DSM 6575</name>
    <dbReference type="NCBI Taxonomy" id="1286631"/>
    <lineage>
        <taxon>Bacteria</taxon>
        <taxon>Pseudomonadati</taxon>
        <taxon>Pseudomonadota</taxon>
        <taxon>Betaproteobacteria</taxon>
        <taxon>Burkholderiales</taxon>
        <taxon>Sphaerotilaceae</taxon>
        <taxon>Sphaerotilus</taxon>
    </lineage>
</organism>
<comment type="caution">
    <text evidence="1">The sequence shown here is derived from an EMBL/GenBank/DDBJ whole genome shotgun (WGS) entry which is preliminary data.</text>
</comment>
<keyword evidence="2" id="KW-1185">Reference proteome</keyword>
<name>A0A059KGS9_9BURK</name>
<evidence type="ECO:0000313" key="1">
    <source>
        <dbReference type="EMBL" id="KDB50687.1"/>
    </source>
</evidence>
<proteinExistence type="predicted"/>
<protein>
    <submittedName>
        <fullName evidence="1">Uncharacterized protein</fullName>
    </submittedName>
</protein>
<evidence type="ECO:0000313" key="2">
    <source>
        <dbReference type="Proteomes" id="UP000026714"/>
    </source>
</evidence>